<dbReference type="OrthoDB" id="255482at2"/>
<reference evidence="8" key="2">
    <citation type="submission" date="2020-04" db="EMBL/GenBank/DDBJ databases">
        <authorList>
            <person name="Tanveer F."/>
            <person name="Xie Y."/>
            <person name="Shinwari Z.K."/>
        </authorList>
    </citation>
    <scope>NUCLEOTIDE SEQUENCE</scope>
    <source>
        <strain evidence="8">MOSEL-ME25</strain>
    </source>
</reference>
<dbReference type="InterPro" id="IPR018385">
    <property type="entry name" value="C4_dicarb_anaerob_car-like"/>
</dbReference>
<feature type="transmembrane region" description="Helical" evidence="6">
    <location>
        <begin position="21"/>
        <end position="42"/>
    </location>
</feature>
<dbReference type="Pfam" id="PF03606">
    <property type="entry name" value="DcuC"/>
    <property type="match status" value="1"/>
</dbReference>
<organism evidence="7 9">
    <name type="scientific">Salinicoccus roseus</name>
    <dbReference type="NCBI Taxonomy" id="45670"/>
    <lineage>
        <taxon>Bacteria</taxon>
        <taxon>Bacillati</taxon>
        <taxon>Bacillota</taxon>
        <taxon>Bacilli</taxon>
        <taxon>Bacillales</taxon>
        <taxon>Staphylococcaceae</taxon>
        <taxon>Salinicoccus</taxon>
    </lineage>
</organism>
<comment type="subcellular location">
    <subcellularLocation>
        <location evidence="1">Cell membrane</location>
        <topology evidence="1">Multi-pass membrane protein</topology>
    </subcellularLocation>
</comment>
<feature type="transmembrane region" description="Helical" evidence="6">
    <location>
        <begin position="168"/>
        <end position="191"/>
    </location>
</feature>
<dbReference type="EMBL" id="JABEVU030000001">
    <property type="protein sequence ID" value="MDB0580643.1"/>
    <property type="molecule type" value="Genomic_DNA"/>
</dbReference>
<feature type="transmembrane region" description="Helical" evidence="6">
    <location>
        <begin position="450"/>
        <end position="472"/>
    </location>
</feature>
<evidence type="ECO:0000256" key="2">
    <source>
        <dbReference type="ARBA" id="ARBA00022475"/>
    </source>
</evidence>
<dbReference type="GeneID" id="77845398"/>
<proteinExistence type="predicted"/>
<dbReference type="Proteomes" id="UP000527860">
    <property type="component" value="Unassembled WGS sequence"/>
</dbReference>
<sequence>MSNNDSTEEKDGKREKRGFRLPDAYAILFFFLVLAAAATYIIPAGTFETEQSAEGIDVIIPGTYSIIDSNPAGFLDIFSAIVEGLVSTANLIFLVLIIGGVFAVIERTGAIDALVTKIIRITQNKEWLLIALVMIVFSIFGTLGIIVNAVIAFIPLGIILARSMKMDAIIGVSIIYLGAYVGFGVAILDPLTIGFAQEIAEIPLFSGAPERVVMYLITLAATMAYVIWYANRIKKDPERGILKDNPFPKDPPEAEGLGQQDMKLKHILVLLALAGGIGAYVTGVFVAEWSLGEMSAVFLVIMVATALIGRIHVNEMISTFIEGANTVLYGALIIGMARSIVVLLEQGMILDSIVNFMAIIMDPFSSTMGAIMMFIANGLFNLIVTSGSGQAAIVMPIMAPLADIMDFPRQIAVQAYTMGDGFTNIITPLSGVLMANLAIAGVPYTKWFRFALPLVLIWYVLGIIYIIVLVAINWGPV</sequence>
<dbReference type="PANTHER" id="PTHR43652">
    <property type="entry name" value="BASIC AMINO ACID ANTIPORTER YFCC-RELATED"/>
    <property type="match status" value="1"/>
</dbReference>
<evidence type="ECO:0000256" key="6">
    <source>
        <dbReference type="SAM" id="Phobius"/>
    </source>
</evidence>
<feature type="transmembrane region" description="Helical" evidence="6">
    <location>
        <begin position="294"/>
        <end position="313"/>
    </location>
</feature>
<dbReference type="PANTHER" id="PTHR43652:SF6">
    <property type="entry name" value="ARGININE REPRESSOR"/>
    <property type="match status" value="1"/>
</dbReference>
<evidence type="ECO:0000256" key="4">
    <source>
        <dbReference type="ARBA" id="ARBA00022989"/>
    </source>
</evidence>
<keyword evidence="5 6" id="KW-0472">Membrane</keyword>
<feature type="transmembrane region" description="Helical" evidence="6">
    <location>
        <begin position="356"/>
        <end position="376"/>
    </location>
</feature>
<name>A0A0C2H9S3_9STAP</name>
<evidence type="ECO:0000313" key="7">
    <source>
        <dbReference type="EMBL" id="KIH70550.1"/>
    </source>
</evidence>
<reference evidence="8" key="3">
    <citation type="submission" date="2022-12" db="EMBL/GenBank/DDBJ databases">
        <title>Genome analysis and biological profiling of marine Salinicoccus roseus MOSEL-ME25.</title>
        <authorList>
            <person name="Mirza F.T."/>
            <person name="Xie Y."/>
            <person name="Shinwari Z.K."/>
        </authorList>
    </citation>
    <scope>NUCLEOTIDE SEQUENCE</scope>
    <source>
        <strain evidence="8">MOSEL-ME25</strain>
    </source>
</reference>
<evidence type="ECO:0000256" key="3">
    <source>
        <dbReference type="ARBA" id="ARBA00022692"/>
    </source>
</evidence>
<dbReference type="Proteomes" id="UP000031546">
    <property type="component" value="Unassembled WGS sequence"/>
</dbReference>
<keyword evidence="3 6" id="KW-0812">Transmembrane</keyword>
<evidence type="ECO:0000256" key="5">
    <source>
        <dbReference type="ARBA" id="ARBA00023136"/>
    </source>
</evidence>
<protein>
    <submittedName>
        <fullName evidence="8">AbgT family transporter</fullName>
    </submittedName>
    <submittedName>
        <fullName evidence="7">Membrane protein</fullName>
    </submittedName>
</protein>
<evidence type="ECO:0000313" key="9">
    <source>
        <dbReference type="Proteomes" id="UP000031546"/>
    </source>
</evidence>
<feature type="transmembrane region" description="Helical" evidence="6">
    <location>
        <begin position="267"/>
        <end position="287"/>
    </location>
</feature>
<evidence type="ECO:0000256" key="1">
    <source>
        <dbReference type="ARBA" id="ARBA00004651"/>
    </source>
</evidence>
<evidence type="ECO:0000313" key="10">
    <source>
        <dbReference type="Proteomes" id="UP000527860"/>
    </source>
</evidence>
<feature type="transmembrane region" description="Helical" evidence="6">
    <location>
        <begin position="422"/>
        <end position="444"/>
    </location>
</feature>
<dbReference type="STRING" id="45670.SN16_07510"/>
<feature type="transmembrane region" description="Helical" evidence="6">
    <location>
        <begin position="77"/>
        <end position="105"/>
    </location>
</feature>
<reference evidence="7 9" key="1">
    <citation type="submission" date="2015-01" db="EMBL/GenBank/DDBJ databases">
        <title>Genome sequences of high lactate-tolerant strain Salinicoccus roseus W12 with industrial interest.</title>
        <authorList>
            <person name="Wang H."/>
            <person name="Yu B."/>
        </authorList>
    </citation>
    <scope>NUCLEOTIDE SEQUENCE [LARGE SCALE GENOMIC DNA]</scope>
    <source>
        <strain evidence="7 9">W12</strain>
    </source>
</reference>
<dbReference type="EMBL" id="JXII01000006">
    <property type="protein sequence ID" value="KIH70550.1"/>
    <property type="molecule type" value="Genomic_DNA"/>
</dbReference>
<feature type="transmembrane region" description="Helical" evidence="6">
    <location>
        <begin position="126"/>
        <end position="156"/>
    </location>
</feature>
<feature type="transmembrane region" description="Helical" evidence="6">
    <location>
        <begin position="325"/>
        <end position="344"/>
    </location>
</feature>
<dbReference type="AlphaFoldDB" id="A0A0C2H9S3"/>
<gene>
    <name evidence="8" type="ORF">F7P68_0008880</name>
    <name evidence="7" type="ORF">SN16_07510</name>
</gene>
<feature type="transmembrane region" description="Helical" evidence="6">
    <location>
        <begin position="212"/>
        <end position="230"/>
    </location>
</feature>
<keyword evidence="4 6" id="KW-1133">Transmembrane helix</keyword>
<keyword evidence="10" id="KW-1185">Reference proteome</keyword>
<accession>A0A0C2H9S3</accession>
<dbReference type="InterPro" id="IPR051679">
    <property type="entry name" value="DASS-Related_Transporters"/>
</dbReference>
<evidence type="ECO:0000313" key="8">
    <source>
        <dbReference type="EMBL" id="MDB0580643.1"/>
    </source>
</evidence>
<feature type="transmembrane region" description="Helical" evidence="6">
    <location>
        <begin position="382"/>
        <end position="402"/>
    </location>
</feature>
<comment type="caution">
    <text evidence="7">The sequence shown here is derived from an EMBL/GenBank/DDBJ whole genome shotgun (WGS) entry which is preliminary data.</text>
</comment>
<keyword evidence="2" id="KW-1003">Cell membrane</keyword>
<dbReference type="RefSeq" id="WP_040106008.1">
    <property type="nucleotide sequence ID" value="NZ_JABEVU030000001.1"/>
</dbReference>
<dbReference type="GO" id="GO:0005886">
    <property type="term" value="C:plasma membrane"/>
    <property type="evidence" value="ECO:0007669"/>
    <property type="project" value="UniProtKB-SubCell"/>
</dbReference>